<accession>A0A073JH02</accession>
<dbReference type="InterPro" id="IPR016166">
    <property type="entry name" value="FAD-bd_PCMH"/>
</dbReference>
<evidence type="ECO:0000259" key="3">
    <source>
        <dbReference type="PROSITE" id="PS51387"/>
    </source>
</evidence>
<proteinExistence type="predicted"/>
<keyword evidence="5" id="KW-1185">Reference proteome</keyword>
<evidence type="ECO:0000256" key="2">
    <source>
        <dbReference type="SAM" id="MobiDB-lite"/>
    </source>
</evidence>
<evidence type="ECO:0000313" key="4">
    <source>
        <dbReference type="EMBL" id="KEJ96997.1"/>
    </source>
</evidence>
<dbReference type="Proteomes" id="UP000027746">
    <property type="component" value="Unassembled WGS sequence"/>
</dbReference>
<feature type="compositionally biased region" description="Basic and acidic residues" evidence="2">
    <location>
        <begin position="446"/>
        <end position="463"/>
    </location>
</feature>
<gene>
    <name evidence="4" type="ORF">SUH3_09490</name>
</gene>
<dbReference type="InterPro" id="IPR016169">
    <property type="entry name" value="FAD-bd_PCMH_sub2"/>
</dbReference>
<dbReference type="GO" id="GO:0004458">
    <property type="term" value="F:D-lactate dehydrogenase (cytochrome) activity"/>
    <property type="evidence" value="ECO:0007669"/>
    <property type="project" value="TreeGrafter"/>
</dbReference>
<dbReference type="EMBL" id="JAMD01000002">
    <property type="protein sequence ID" value="KEJ96997.1"/>
    <property type="molecule type" value="Genomic_DNA"/>
</dbReference>
<evidence type="ECO:0000256" key="1">
    <source>
        <dbReference type="ARBA" id="ARBA00022827"/>
    </source>
</evidence>
<dbReference type="AlphaFoldDB" id="A0A073JH02"/>
<dbReference type="GeneID" id="68868152"/>
<protein>
    <submittedName>
        <fullName evidence="4">FAD-binding protein</fullName>
    </submittedName>
</protein>
<evidence type="ECO:0000313" key="5">
    <source>
        <dbReference type="Proteomes" id="UP000027746"/>
    </source>
</evidence>
<keyword evidence="1" id="KW-0274">FAD</keyword>
<organism evidence="4 5">
    <name type="scientific">Pseudosulfitobacter pseudonitzschiae</name>
    <dbReference type="NCBI Taxonomy" id="1402135"/>
    <lineage>
        <taxon>Bacteria</taxon>
        <taxon>Pseudomonadati</taxon>
        <taxon>Pseudomonadota</taxon>
        <taxon>Alphaproteobacteria</taxon>
        <taxon>Rhodobacterales</taxon>
        <taxon>Roseobacteraceae</taxon>
        <taxon>Pseudosulfitobacter</taxon>
    </lineage>
</organism>
<dbReference type="Pfam" id="PF01565">
    <property type="entry name" value="FAD_binding_4"/>
    <property type="match status" value="1"/>
</dbReference>
<dbReference type="GO" id="GO:1903457">
    <property type="term" value="P:lactate catabolic process"/>
    <property type="evidence" value="ECO:0007669"/>
    <property type="project" value="TreeGrafter"/>
</dbReference>
<feature type="region of interest" description="Disordered" evidence="2">
    <location>
        <begin position="439"/>
        <end position="463"/>
    </location>
</feature>
<sequence length="463" mass="51804">MSHTSDLTAFKAALGDIRFHDGQKHLEARSRDYFWYSPILNDQLKDKIGDLLVIPQSVDEVMQVASLIAKHKLPLTLRGGGTGNYGQCVPMEGGVIMDLTRLDKVLEITPGHVRVQAGARISRLDDAAHETGQELLMYPSTRQMATIGGFLAGGSGGIGSLRHGMLRDPGNVSYVKVITVEEDPQVIELHGDEIQKVQHAFGTNGIMVELGLALTPRTDWIHTAALFDGYDHALNFATQAQKDGMDCYLLTAVERRFAPYYTKFGDLFPADRDAIFAMVAPDEMDRFTAQAEAQGGRVSFAMTKDQIRAEGLQPAYECGWNHTTLQALKVDPGWTYLQVAYPRPFDVDLVMRQMARHGDDMFWHHEMARQDGDIQIFALPLVRYRGKDDMYRLIAELEETDGCTIFDPHVVTIEDGGMKEIDTSQIDFKKRADPYGLMNPGKTRGWTKDMARRDDQHQHGETA</sequence>
<feature type="domain" description="FAD-binding PCMH-type" evidence="3">
    <location>
        <begin position="45"/>
        <end position="217"/>
    </location>
</feature>
<dbReference type="InterPro" id="IPR036318">
    <property type="entry name" value="FAD-bd_PCMH-like_sf"/>
</dbReference>
<dbReference type="Gene3D" id="3.30.465.10">
    <property type="match status" value="1"/>
</dbReference>
<dbReference type="GO" id="GO:0071949">
    <property type="term" value="F:FAD binding"/>
    <property type="evidence" value="ECO:0007669"/>
    <property type="project" value="InterPro"/>
</dbReference>
<dbReference type="GO" id="GO:0008720">
    <property type="term" value="F:D-lactate dehydrogenase (NAD+) activity"/>
    <property type="evidence" value="ECO:0007669"/>
    <property type="project" value="TreeGrafter"/>
</dbReference>
<keyword evidence="1" id="KW-0285">Flavoprotein</keyword>
<reference evidence="4 5" key="1">
    <citation type="submission" date="2014-01" db="EMBL/GenBank/DDBJ databases">
        <title>Sulfitobacter sp. H3 (MCCC 1A00686) Genome Sequencing.</title>
        <authorList>
            <person name="Lai Q."/>
            <person name="Hong Z."/>
        </authorList>
    </citation>
    <scope>NUCLEOTIDE SEQUENCE [LARGE SCALE GENOMIC DNA]</scope>
    <source>
        <strain evidence="4 5">H3</strain>
    </source>
</reference>
<comment type="caution">
    <text evidence="4">The sequence shown here is derived from an EMBL/GenBank/DDBJ whole genome shotgun (WGS) entry which is preliminary data.</text>
</comment>
<dbReference type="PROSITE" id="PS51387">
    <property type="entry name" value="FAD_PCMH"/>
    <property type="match status" value="1"/>
</dbReference>
<dbReference type="PANTHER" id="PTHR11748">
    <property type="entry name" value="D-LACTATE DEHYDROGENASE"/>
    <property type="match status" value="1"/>
</dbReference>
<dbReference type="SUPFAM" id="SSF56176">
    <property type="entry name" value="FAD-binding/transporter-associated domain-like"/>
    <property type="match status" value="1"/>
</dbReference>
<dbReference type="RefSeq" id="WP_200796208.1">
    <property type="nucleotide sequence ID" value="NZ_CP054599.1"/>
</dbReference>
<dbReference type="PANTHER" id="PTHR11748:SF119">
    <property type="entry name" value="D-2-HYDROXYGLUTARATE DEHYDROGENASE"/>
    <property type="match status" value="1"/>
</dbReference>
<name>A0A073JH02_9RHOB</name>
<dbReference type="InterPro" id="IPR006094">
    <property type="entry name" value="Oxid_FAD_bind_N"/>
</dbReference>